<proteinExistence type="predicted"/>
<feature type="domain" description="Glycosyl transferase family 1" evidence="2">
    <location>
        <begin position="205"/>
        <end position="362"/>
    </location>
</feature>
<dbReference type="CDD" id="cd03809">
    <property type="entry name" value="GT4_MtfB-like"/>
    <property type="match status" value="1"/>
</dbReference>
<dbReference type="Pfam" id="PF00534">
    <property type="entry name" value="Glycos_transf_1"/>
    <property type="match status" value="1"/>
</dbReference>
<accession>A0ABX8ED72</accession>
<evidence type="ECO:0000313" key="3">
    <source>
        <dbReference type="EMBL" id="QVT78417.1"/>
    </source>
</evidence>
<dbReference type="GO" id="GO:0016757">
    <property type="term" value="F:glycosyltransferase activity"/>
    <property type="evidence" value="ECO:0007669"/>
    <property type="project" value="UniProtKB-KW"/>
</dbReference>
<name>A0ABX8ED72_9ACTN</name>
<dbReference type="PANTHER" id="PTHR46401">
    <property type="entry name" value="GLYCOSYLTRANSFERASE WBBK-RELATED"/>
    <property type="match status" value="1"/>
</dbReference>
<keyword evidence="4" id="KW-1185">Reference proteome</keyword>
<dbReference type="EC" id="2.4.1.342" evidence="3"/>
<dbReference type="Gene3D" id="3.40.50.2000">
    <property type="entry name" value="Glycogen Phosphorylase B"/>
    <property type="match status" value="2"/>
</dbReference>
<dbReference type="PANTHER" id="PTHR46401:SF2">
    <property type="entry name" value="GLYCOSYLTRANSFERASE WBBK-RELATED"/>
    <property type="match status" value="1"/>
</dbReference>
<evidence type="ECO:0000256" key="1">
    <source>
        <dbReference type="ARBA" id="ARBA00022679"/>
    </source>
</evidence>
<protein>
    <submittedName>
        <fullName evidence="3">Alpha-maltose-1-phosphate synthase</fullName>
        <ecNumber evidence="3">2.4.1.342</ecNumber>
    </submittedName>
</protein>
<evidence type="ECO:0000313" key="4">
    <source>
        <dbReference type="Proteomes" id="UP000679307"/>
    </source>
</evidence>
<keyword evidence="3" id="KW-0328">Glycosyltransferase</keyword>
<keyword evidence="1 3" id="KW-0808">Transferase</keyword>
<dbReference type="InterPro" id="IPR001296">
    <property type="entry name" value="Glyco_trans_1"/>
</dbReference>
<dbReference type="RefSeq" id="WP_214058002.1">
    <property type="nucleotide sequence ID" value="NZ_BAAAHS010000307.1"/>
</dbReference>
<gene>
    <name evidence="3" type="primary">glgM_1</name>
    <name evidence="3" type="ORF">ENKNEFLB_00794</name>
</gene>
<dbReference type="Proteomes" id="UP000679307">
    <property type="component" value="Chromosome"/>
</dbReference>
<organism evidence="3 4">
    <name type="scientific">Nocardioides aquaticus</name>
    <dbReference type="NCBI Taxonomy" id="160826"/>
    <lineage>
        <taxon>Bacteria</taxon>
        <taxon>Bacillati</taxon>
        <taxon>Actinomycetota</taxon>
        <taxon>Actinomycetes</taxon>
        <taxon>Propionibacteriales</taxon>
        <taxon>Nocardioidaceae</taxon>
        <taxon>Nocardioides</taxon>
    </lineage>
</organism>
<evidence type="ECO:0000259" key="2">
    <source>
        <dbReference type="Pfam" id="PF00534"/>
    </source>
</evidence>
<sequence length="384" mass="41777">MSGGPLRSVVVNGRFLAQDVTGVQRVGREILHALDELIGLDLYPGVEFEVVVPRATPDECLPRLEHLRLRRAGRLQGHLWEQLELPLIAGDRTLLCLGNLAPVLRLLRGARPTATMVHDLSYRYFPDAYSRAFRALYSVVIPVVLARSTVIVTVSESEKVSILRHYPRLARTHRLHAVQNGGGVPSSMSATTGASFTPIGAAVSGDDEQVVLYVGSLTRRKNADGLRRIADRLTSARPVRFVFAGATAGVFSGLDSGGAPAPSSPRIEFLGQVNDPHVLEELYRRASVFVFPSFYEASPLPPVEAMSAGTPVVASDIPSLRERCGDAVTYVEPHDIDGFVNEIGALLDDPALRDSMAERGRARAAAYSWRAQTERLVELLGVEQ</sequence>
<dbReference type="SUPFAM" id="SSF53756">
    <property type="entry name" value="UDP-Glycosyltransferase/glycogen phosphorylase"/>
    <property type="match status" value="1"/>
</dbReference>
<dbReference type="EMBL" id="CP075371">
    <property type="protein sequence ID" value="QVT78417.1"/>
    <property type="molecule type" value="Genomic_DNA"/>
</dbReference>
<reference evidence="3 4" key="1">
    <citation type="submission" date="2021-05" db="EMBL/GenBank/DDBJ databases">
        <title>Complete genome of Nocardioides aquaticus KCTC 9944T isolated from meromictic and hypersaline Ekho Lake, Antarctica.</title>
        <authorList>
            <person name="Hwang K."/>
            <person name="Kim K.M."/>
            <person name="Choe H."/>
        </authorList>
    </citation>
    <scope>NUCLEOTIDE SEQUENCE [LARGE SCALE GENOMIC DNA]</scope>
    <source>
        <strain evidence="3 4">KCTC 9944</strain>
    </source>
</reference>